<gene>
    <name evidence="1" type="ORF">EJB06_30860</name>
</gene>
<keyword evidence="2" id="KW-1185">Reference proteome</keyword>
<reference evidence="1 2" key="1">
    <citation type="submission" date="2018-12" db="EMBL/GenBank/DDBJ databases">
        <authorList>
            <person name="Yang E."/>
        </authorList>
    </citation>
    <scope>NUCLEOTIDE SEQUENCE [LARGE SCALE GENOMIC DNA]</scope>
    <source>
        <strain evidence="1 2">SOD</strain>
    </source>
</reference>
<name>A0A430HCB7_9BURK</name>
<evidence type="ECO:0000313" key="2">
    <source>
        <dbReference type="Proteomes" id="UP000278085"/>
    </source>
</evidence>
<dbReference type="OrthoDB" id="9152966at2"/>
<comment type="caution">
    <text evidence="1">The sequence shown here is derived from an EMBL/GenBank/DDBJ whole genome shotgun (WGS) entry which is preliminary data.</text>
</comment>
<accession>A0A430HCB7</accession>
<protein>
    <submittedName>
        <fullName evidence="1">Mobilization protein</fullName>
    </submittedName>
</protein>
<dbReference type="NCBIfam" id="NF041264">
    <property type="entry name" value="MobA"/>
    <property type="match status" value="1"/>
</dbReference>
<sequence>MSNSEKRLKTVVLTIRVAPAERDMLRQRAADVNKTLPAYLVDCGLGRRTRTVVNEKIINELRRLGELQRNLCKEYNGQLGGEYIAVLLEIVAAIRRIGDA</sequence>
<dbReference type="InterPro" id="IPR053842">
    <property type="entry name" value="NikA-like"/>
</dbReference>
<proteinExistence type="predicted"/>
<evidence type="ECO:0000313" key="1">
    <source>
        <dbReference type="EMBL" id="RSZ55163.1"/>
    </source>
</evidence>
<dbReference type="Pfam" id="PF21983">
    <property type="entry name" value="NikA-like"/>
    <property type="match status" value="1"/>
</dbReference>
<dbReference type="EMBL" id="RXLQ01000034">
    <property type="protein sequence ID" value="RSZ55163.1"/>
    <property type="molecule type" value="Genomic_DNA"/>
</dbReference>
<dbReference type="RefSeq" id="WP_126077861.1">
    <property type="nucleotide sequence ID" value="NZ_CP051166.1"/>
</dbReference>
<dbReference type="AlphaFoldDB" id="A0A430HCB7"/>
<dbReference type="InterPro" id="IPR047751">
    <property type="entry name" value="MobA-like"/>
</dbReference>
<dbReference type="Proteomes" id="UP000278085">
    <property type="component" value="Unassembled WGS sequence"/>
</dbReference>
<organism evidence="1 2">
    <name type="scientific">Massilia atriviolacea</name>
    <dbReference type="NCBI Taxonomy" id="2495579"/>
    <lineage>
        <taxon>Bacteria</taxon>
        <taxon>Pseudomonadati</taxon>
        <taxon>Pseudomonadota</taxon>
        <taxon>Betaproteobacteria</taxon>
        <taxon>Burkholderiales</taxon>
        <taxon>Oxalobacteraceae</taxon>
        <taxon>Telluria group</taxon>
        <taxon>Massilia</taxon>
    </lineage>
</organism>